<dbReference type="PANTHER" id="PTHR35802:SF1">
    <property type="entry name" value="PROTEASE SYNTHASE AND SPORULATION PROTEIN PAI 2"/>
    <property type="match status" value="1"/>
</dbReference>
<dbReference type="Gene3D" id="2.30.110.10">
    <property type="entry name" value="Electron Transport, Fmn-binding Protein, Chain A"/>
    <property type="match status" value="1"/>
</dbReference>
<organism evidence="2 3">
    <name type="scientific">Paenibacillus aceris</name>
    <dbReference type="NCBI Taxonomy" id="869555"/>
    <lineage>
        <taxon>Bacteria</taxon>
        <taxon>Bacillati</taxon>
        <taxon>Bacillota</taxon>
        <taxon>Bacilli</taxon>
        <taxon>Bacillales</taxon>
        <taxon>Paenibacillaceae</taxon>
        <taxon>Paenibacillus</taxon>
    </lineage>
</organism>
<dbReference type="InterPro" id="IPR007396">
    <property type="entry name" value="TR_PAI2-type"/>
</dbReference>
<dbReference type="SUPFAM" id="SSF50475">
    <property type="entry name" value="FMN-binding split barrel"/>
    <property type="match status" value="1"/>
</dbReference>
<reference evidence="2 3" key="1">
    <citation type="submission" date="2021-03" db="EMBL/GenBank/DDBJ databases">
        <title>Genomic Encyclopedia of Type Strains, Phase IV (KMG-IV): sequencing the most valuable type-strain genomes for metagenomic binning, comparative biology and taxonomic classification.</title>
        <authorList>
            <person name="Goeker M."/>
        </authorList>
    </citation>
    <scope>NUCLEOTIDE SEQUENCE [LARGE SCALE GENOMIC DNA]</scope>
    <source>
        <strain evidence="2 3">DSM 24950</strain>
    </source>
</reference>
<dbReference type="InterPro" id="IPR012349">
    <property type="entry name" value="Split_barrel_FMN-bd"/>
</dbReference>
<dbReference type="Pfam" id="PF04299">
    <property type="entry name" value="FMN_bind_2"/>
    <property type="match status" value="1"/>
</dbReference>
<feature type="coiled-coil region" evidence="1">
    <location>
        <begin position="172"/>
        <end position="199"/>
    </location>
</feature>
<protein>
    <submittedName>
        <fullName evidence="2">Transcriptional regulator</fullName>
    </submittedName>
</protein>
<proteinExistence type="predicted"/>
<evidence type="ECO:0000256" key="1">
    <source>
        <dbReference type="SAM" id="Coils"/>
    </source>
</evidence>
<dbReference type="Proteomes" id="UP001519344">
    <property type="component" value="Unassembled WGS sequence"/>
</dbReference>
<dbReference type="PIRSF" id="PIRSF010372">
    <property type="entry name" value="PaiB"/>
    <property type="match status" value="1"/>
</dbReference>
<dbReference type="EMBL" id="JAGGKV010000007">
    <property type="protein sequence ID" value="MBP1963940.1"/>
    <property type="molecule type" value="Genomic_DNA"/>
</dbReference>
<evidence type="ECO:0000313" key="3">
    <source>
        <dbReference type="Proteomes" id="UP001519344"/>
    </source>
</evidence>
<name>A0ABS4HZ76_9BACL</name>
<gene>
    <name evidence="2" type="ORF">J2Z65_003161</name>
</gene>
<comment type="caution">
    <text evidence="2">The sequence shown here is derived from an EMBL/GenBank/DDBJ whole genome shotgun (WGS) entry which is preliminary data.</text>
</comment>
<dbReference type="PANTHER" id="PTHR35802">
    <property type="entry name" value="PROTEASE SYNTHASE AND SPORULATION PROTEIN PAI 2"/>
    <property type="match status" value="1"/>
</dbReference>
<keyword evidence="3" id="KW-1185">Reference proteome</keyword>
<sequence>MYIPSHFEIKDHNLMYEIIEQNGFATLISQHQNHSFATHLPLILDRTNECLYGHVARPNPHWRDLGQQEVLVIFQGPHSYISPSWYETSQSVPTWNYVAVHAYGQAELIDDEQEVMASMQGLIAKYEEPNSPYDLGSVDPAYLAGLSKGIQAFKIKITRMEGKAKLSQNHPVERQKLVIQRLEALNRENERKIAALMKENL</sequence>
<dbReference type="RefSeq" id="WP_167054729.1">
    <property type="nucleotide sequence ID" value="NZ_JAAOZR010000007.1"/>
</dbReference>
<evidence type="ECO:0000313" key="2">
    <source>
        <dbReference type="EMBL" id="MBP1963940.1"/>
    </source>
</evidence>
<keyword evidence="1" id="KW-0175">Coiled coil</keyword>
<accession>A0ABS4HZ76</accession>